<dbReference type="SUPFAM" id="SSF159245">
    <property type="entry name" value="AttH-like"/>
    <property type="match status" value="1"/>
</dbReference>
<name>A0AAW0DWW2_9AGAR</name>
<keyword evidence="5" id="KW-1185">Reference proteome</keyword>
<protein>
    <recommendedName>
        <fullName evidence="6">Hydroxyneurosporene synthase</fullName>
    </recommendedName>
</protein>
<organism evidence="4 5">
    <name type="scientific">Favolaschia claudopus</name>
    <dbReference type="NCBI Taxonomy" id="2862362"/>
    <lineage>
        <taxon>Eukaryota</taxon>
        <taxon>Fungi</taxon>
        <taxon>Dikarya</taxon>
        <taxon>Basidiomycota</taxon>
        <taxon>Agaricomycotina</taxon>
        <taxon>Agaricomycetes</taxon>
        <taxon>Agaricomycetidae</taxon>
        <taxon>Agaricales</taxon>
        <taxon>Marasmiineae</taxon>
        <taxon>Mycenaceae</taxon>
        <taxon>Favolaschia</taxon>
    </lineage>
</organism>
<comment type="caution">
    <text evidence="4">The sequence shown here is derived from an EMBL/GenBank/DDBJ whole genome shotgun (WGS) entry which is preliminary data.</text>
</comment>
<dbReference type="InterPro" id="IPR057722">
    <property type="entry name" value="AsqO/PenF-like_C"/>
</dbReference>
<evidence type="ECO:0008006" key="6">
    <source>
        <dbReference type="Google" id="ProtNLM"/>
    </source>
</evidence>
<dbReference type="InterPro" id="IPR023374">
    <property type="entry name" value="AttH-like_dom_sf"/>
</dbReference>
<dbReference type="EMBL" id="JAWWNJ010000005">
    <property type="protein sequence ID" value="KAK7055840.1"/>
    <property type="molecule type" value="Genomic_DNA"/>
</dbReference>
<dbReference type="AlphaFoldDB" id="A0AAW0DWW2"/>
<accession>A0AAW0DWW2</accession>
<feature type="domain" description="AsqO/PenF-like C-terminal" evidence="3">
    <location>
        <begin position="233"/>
        <end position="368"/>
    </location>
</feature>
<feature type="chain" id="PRO_5043923016" description="Hydroxyneurosporene synthase" evidence="1">
    <location>
        <begin position="17"/>
        <end position="371"/>
    </location>
</feature>
<evidence type="ECO:0000313" key="4">
    <source>
        <dbReference type="EMBL" id="KAK7055840.1"/>
    </source>
</evidence>
<dbReference type="Proteomes" id="UP001362999">
    <property type="component" value="Unassembled WGS sequence"/>
</dbReference>
<evidence type="ECO:0000256" key="1">
    <source>
        <dbReference type="SAM" id="SignalP"/>
    </source>
</evidence>
<feature type="domain" description="Diels-Alderase N-terminal" evidence="2">
    <location>
        <begin position="21"/>
        <end position="226"/>
    </location>
</feature>
<keyword evidence="1" id="KW-0732">Signal</keyword>
<feature type="signal peptide" evidence="1">
    <location>
        <begin position="1"/>
        <end position="16"/>
    </location>
</feature>
<gene>
    <name evidence="4" type="ORF">R3P38DRAFT_2682331</name>
</gene>
<proteinExistence type="predicted"/>
<dbReference type="InterPro" id="IPR056402">
    <property type="entry name" value="DA_N"/>
</dbReference>
<reference evidence="4 5" key="1">
    <citation type="journal article" date="2024" name="J Genomics">
        <title>Draft genome sequencing and assembly of Favolaschia claudopus CIRM-BRFM 2984 isolated from oak limbs.</title>
        <authorList>
            <person name="Navarro D."/>
            <person name="Drula E."/>
            <person name="Chaduli D."/>
            <person name="Cazenave R."/>
            <person name="Ahrendt S."/>
            <person name="Wang J."/>
            <person name="Lipzen A."/>
            <person name="Daum C."/>
            <person name="Barry K."/>
            <person name="Grigoriev I.V."/>
            <person name="Favel A."/>
            <person name="Rosso M.N."/>
            <person name="Martin F."/>
        </authorList>
    </citation>
    <scope>NUCLEOTIDE SEQUENCE [LARGE SCALE GENOMIC DNA]</scope>
    <source>
        <strain evidence="4 5">CIRM-BRFM 2984</strain>
    </source>
</reference>
<sequence length="371" mass="39912">MRRILFLLGLQALASASQQRQVFQIPSAIQNKTSIAQFTSTSTPLDAPKVHPINASAFEWWYFNVVSSDPDSLASVIVTFFTSSQRAFPVLDPSDSVLAARIWVSFPNGTLAQAEAFASSATVTTASEGANSSGDWHGTGFRWTKVSSTYTIEIDALSVGVKGSIVMQSTAPAHLPCGAVVEGETLQVGPHIGWANGVPDAASIVNLEINGTAFTFEGSGYHDKNWSDQPFTTHVASWYWGHGRLGPYSLVWFDLLDVNGVEHVSAYVAKDNQIVTASCAPQSIFVRPIGSSYPPVMSTPNPTGYHISLDLGDETRMEVDVNVLGDLSEPNPAYAGFVGNMSAWIVGPPGTRENRAELHGVALFDQFKLIE</sequence>
<evidence type="ECO:0000259" key="2">
    <source>
        <dbReference type="Pfam" id="PF24137"/>
    </source>
</evidence>
<evidence type="ECO:0000259" key="3">
    <source>
        <dbReference type="Pfam" id="PF25581"/>
    </source>
</evidence>
<dbReference type="Pfam" id="PF25581">
    <property type="entry name" value="AsqO_C"/>
    <property type="match status" value="1"/>
</dbReference>
<dbReference type="Gene3D" id="2.40.370.10">
    <property type="entry name" value="AttH-like domain"/>
    <property type="match status" value="1"/>
</dbReference>
<evidence type="ECO:0000313" key="5">
    <source>
        <dbReference type="Proteomes" id="UP001362999"/>
    </source>
</evidence>
<dbReference type="Pfam" id="PF24137">
    <property type="entry name" value="DA_N"/>
    <property type="match status" value="1"/>
</dbReference>